<keyword evidence="5" id="KW-0808">Transferase</keyword>
<dbReference type="VEuPathDB" id="VectorBase:CQUJHB010222"/>
<dbReference type="InParanoid" id="B0XFK7"/>
<dbReference type="PANTHER" id="PTHR22884">
    <property type="entry name" value="SET DOMAIN PROTEINS"/>
    <property type="match status" value="1"/>
</dbReference>
<comment type="subcellular location">
    <subcellularLocation>
        <location evidence="2">Chromosome</location>
    </subcellularLocation>
    <subcellularLocation>
        <location evidence="1">Nucleus</location>
    </subcellularLocation>
</comment>
<organism>
    <name type="scientific">Culex quinquefasciatus</name>
    <name type="common">Southern house mosquito</name>
    <name type="synonym">Culex pungens</name>
    <dbReference type="NCBI Taxonomy" id="7176"/>
    <lineage>
        <taxon>Eukaryota</taxon>
        <taxon>Metazoa</taxon>
        <taxon>Ecdysozoa</taxon>
        <taxon>Arthropoda</taxon>
        <taxon>Hexapoda</taxon>
        <taxon>Insecta</taxon>
        <taxon>Pterygota</taxon>
        <taxon>Neoptera</taxon>
        <taxon>Endopterygota</taxon>
        <taxon>Diptera</taxon>
        <taxon>Nematocera</taxon>
        <taxon>Culicoidea</taxon>
        <taxon>Culicidae</taxon>
        <taxon>Culicinae</taxon>
        <taxon>Culicini</taxon>
        <taxon>Culex</taxon>
        <taxon>Culex</taxon>
    </lineage>
</organism>
<evidence type="ECO:0000256" key="2">
    <source>
        <dbReference type="ARBA" id="ARBA00004286"/>
    </source>
</evidence>
<evidence type="ECO:0000313" key="10">
    <source>
        <dbReference type="EMBL" id="EDS26870.1"/>
    </source>
</evidence>
<keyword evidence="7" id="KW-0539">Nucleus</keyword>
<dbReference type="GO" id="GO:0008757">
    <property type="term" value="F:S-adenosylmethionine-dependent methyltransferase activity"/>
    <property type="evidence" value="ECO:0007669"/>
    <property type="project" value="UniProtKB-ARBA"/>
</dbReference>
<reference evidence="11" key="2">
    <citation type="submission" date="2020-05" db="UniProtKB">
        <authorList>
            <consortium name="EnsemblMetazoa"/>
        </authorList>
    </citation>
    <scope>IDENTIFICATION</scope>
    <source>
        <strain evidence="11">JHB</strain>
    </source>
</reference>
<dbReference type="KEGG" id="cqu:CpipJ_CPIJ018290"/>
<dbReference type="GO" id="GO:0008276">
    <property type="term" value="F:protein methyltransferase activity"/>
    <property type="evidence" value="ECO:0007669"/>
    <property type="project" value="UniProtKB-ARBA"/>
</dbReference>
<keyword evidence="6" id="KW-0949">S-adenosyl-L-methionine</keyword>
<dbReference type="GO" id="GO:0005634">
    <property type="term" value="C:nucleus"/>
    <property type="evidence" value="ECO:0007669"/>
    <property type="project" value="UniProtKB-SubCell"/>
</dbReference>
<keyword evidence="12" id="KW-1185">Reference proteome</keyword>
<gene>
    <name evidence="11" type="primary">6052109</name>
    <name evidence="10" type="ORF">CpipJ_CPIJ018290</name>
</gene>
<evidence type="ECO:0000259" key="9">
    <source>
        <dbReference type="PROSITE" id="PS50812"/>
    </source>
</evidence>
<dbReference type="EMBL" id="DS232933">
    <property type="protein sequence ID" value="EDS26870.1"/>
    <property type="molecule type" value="Genomic_DNA"/>
</dbReference>
<reference evidence="10" key="1">
    <citation type="submission" date="2007-03" db="EMBL/GenBank/DDBJ databases">
        <title>Annotation of Culex pipiens quinquefasciatus.</title>
        <authorList>
            <consortium name="The Broad Institute Genome Sequencing Platform"/>
            <person name="Atkinson P.W."/>
            <person name="Hemingway J."/>
            <person name="Christensen B.M."/>
            <person name="Higgs S."/>
            <person name="Kodira C."/>
            <person name="Hannick L."/>
            <person name="Megy K."/>
            <person name="O'Leary S."/>
            <person name="Pearson M."/>
            <person name="Haas B.J."/>
            <person name="Mauceli E."/>
            <person name="Wortman J.R."/>
            <person name="Lee N.H."/>
            <person name="Guigo R."/>
            <person name="Stanke M."/>
            <person name="Alvarado L."/>
            <person name="Amedeo P."/>
            <person name="Antoine C.H."/>
            <person name="Arensburger P."/>
            <person name="Bidwell S.L."/>
            <person name="Crawford M."/>
            <person name="Camaro F."/>
            <person name="Devon K."/>
            <person name="Engels R."/>
            <person name="Hammond M."/>
            <person name="Howarth C."/>
            <person name="Koehrsen M."/>
            <person name="Lawson D."/>
            <person name="Montgomery P."/>
            <person name="Nene V."/>
            <person name="Nusbaum C."/>
            <person name="Puiu D."/>
            <person name="Romero-Severson J."/>
            <person name="Severson D.W."/>
            <person name="Shumway M."/>
            <person name="Sisk P."/>
            <person name="Stolte C."/>
            <person name="Zeng Q."/>
            <person name="Eisenstadt E."/>
            <person name="Fraser-Liggett C."/>
            <person name="Strausberg R."/>
            <person name="Galagan J."/>
            <person name="Birren B."/>
            <person name="Collins F.H."/>
        </authorList>
    </citation>
    <scope>NUCLEOTIDE SEQUENCE [LARGE SCALE GENOMIC DNA]</scope>
    <source>
        <strain evidence="10">JHB</strain>
    </source>
</reference>
<feature type="region of interest" description="Disordered" evidence="8">
    <location>
        <begin position="259"/>
        <end position="286"/>
    </location>
</feature>
<dbReference type="HOGENOM" id="CLU_547749_0_0_1"/>
<name>B0XFK7_CULQU</name>
<evidence type="ECO:0000256" key="6">
    <source>
        <dbReference type="ARBA" id="ARBA00022691"/>
    </source>
</evidence>
<feature type="domain" description="PWWP" evidence="9">
    <location>
        <begin position="106"/>
        <end position="154"/>
    </location>
</feature>
<evidence type="ECO:0000256" key="5">
    <source>
        <dbReference type="ARBA" id="ARBA00022679"/>
    </source>
</evidence>
<evidence type="ECO:0000313" key="12">
    <source>
        <dbReference type="Proteomes" id="UP000002320"/>
    </source>
</evidence>
<dbReference type="VEuPathDB" id="VectorBase:CQUJHB002622"/>
<dbReference type="OrthoDB" id="422362at2759"/>
<dbReference type="Pfam" id="PF00855">
    <property type="entry name" value="PWWP"/>
    <property type="match status" value="1"/>
</dbReference>
<evidence type="ECO:0000256" key="7">
    <source>
        <dbReference type="ARBA" id="ARBA00023242"/>
    </source>
</evidence>
<dbReference type="AlphaFoldDB" id="B0XFK7"/>
<protein>
    <submittedName>
        <fullName evidence="10 11">Set domain protein</fullName>
    </submittedName>
</protein>
<dbReference type="VEuPathDB" id="VectorBase:CPIJ018290"/>
<dbReference type="PROSITE" id="PS50812">
    <property type="entry name" value="PWWP"/>
    <property type="match status" value="1"/>
</dbReference>
<dbReference type="GO" id="GO:0008170">
    <property type="term" value="F:N-methyltransferase activity"/>
    <property type="evidence" value="ECO:0007669"/>
    <property type="project" value="UniProtKB-ARBA"/>
</dbReference>
<evidence type="ECO:0000313" key="11">
    <source>
        <dbReference type="EnsemblMetazoa" id="CPIJ018290-PA"/>
    </source>
</evidence>
<proteinExistence type="predicted"/>
<dbReference type="InterPro" id="IPR046341">
    <property type="entry name" value="SET_dom_sf"/>
</dbReference>
<sequence>MIELELSESLRNMVAEISSGATAGVTLIFDKSAFRQKFHSRAGSRQNHLLEQCSINVNWSFLCCKGGSIICCKICLTAYPLVCLQFNPPEGRFICGEFESGRLHLYDEIVWAKYSMIKFWPALTVPPPAVPDLVFRRKHEQTDIYVHFFDTHDFGSINRSVTGRKRSDMMEWYNEALRLARQVFERLQAQTNYVLESPMYVMIKSNKNVASLREQNAAGDEEEDSICECKSSNTDQCGLDSNCINRALLVKSNPNWRKLPEPVHKTGAVPGTGGPMDTQQAGSGRIEGHPPWSVCDRVREVINNKELARRIKQKQEQKNKNVNFLTVDSKLTIDAGPNCNLTQFINHSCKPNCEMLMWKLTFNYNFETFGDQKKICQCCASKCPGLIVSQGKENCNEETTTVLRVLQVQIATWITYSSAQTPRVTTTAATTAPPPTTPAANADSEIPPWATPCRTACASERLSYSSCVLFRFAGYATSSATATTTTITAPSPQPVRMP</sequence>
<dbReference type="GO" id="GO:0032259">
    <property type="term" value="P:methylation"/>
    <property type="evidence" value="ECO:0007669"/>
    <property type="project" value="UniProtKB-KW"/>
</dbReference>
<dbReference type="STRING" id="7176.B0XFK7"/>
<dbReference type="SUPFAM" id="SSF82199">
    <property type="entry name" value="SET domain"/>
    <property type="match status" value="1"/>
</dbReference>
<keyword evidence="4" id="KW-0489">Methyltransferase</keyword>
<dbReference type="Proteomes" id="UP000002320">
    <property type="component" value="Unassembled WGS sequence"/>
</dbReference>
<dbReference type="InterPro" id="IPR000313">
    <property type="entry name" value="PWWP_dom"/>
</dbReference>
<evidence type="ECO:0000256" key="4">
    <source>
        <dbReference type="ARBA" id="ARBA00022603"/>
    </source>
</evidence>
<dbReference type="SUPFAM" id="SSF63748">
    <property type="entry name" value="Tudor/PWWP/MBT"/>
    <property type="match status" value="1"/>
</dbReference>
<dbReference type="eggNOG" id="KOG1081">
    <property type="taxonomic scope" value="Eukaryota"/>
</dbReference>
<evidence type="ECO:0000256" key="8">
    <source>
        <dbReference type="SAM" id="MobiDB-lite"/>
    </source>
</evidence>
<evidence type="ECO:0000256" key="1">
    <source>
        <dbReference type="ARBA" id="ARBA00004123"/>
    </source>
</evidence>
<dbReference type="Gene3D" id="2.170.270.10">
    <property type="entry name" value="SET domain"/>
    <property type="match status" value="1"/>
</dbReference>
<dbReference type="EnsemblMetazoa" id="CPIJ018290-RA">
    <property type="protein sequence ID" value="CPIJ018290-PA"/>
    <property type="gene ID" value="CPIJ018290"/>
</dbReference>
<dbReference type="Gene3D" id="2.30.30.140">
    <property type="match status" value="1"/>
</dbReference>
<keyword evidence="3" id="KW-0158">Chromosome</keyword>
<dbReference type="Pfam" id="PF00856">
    <property type="entry name" value="SET"/>
    <property type="match status" value="1"/>
</dbReference>
<dbReference type="InterPro" id="IPR050777">
    <property type="entry name" value="SET2_Histone-Lys_MeTrsfase"/>
</dbReference>
<evidence type="ECO:0000256" key="3">
    <source>
        <dbReference type="ARBA" id="ARBA00022454"/>
    </source>
</evidence>
<dbReference type="InterPro" id="IPR001214">
    <property type="entry name" value="SET_dom"/>
</dbReference>
<dbReference type="GO" id="GO:0005694">
    <property type="term" value="C:chromosome"/>
    <property type="evidence" value="ECO:0007669"/>
    <property type="project" value="UniProtKB-SubCell"/>
</dbReference>
<accession>B0XFK7</accession>